<reference evidence="1 2" key="1">
    <citation type="submission" date="2018-06" db="EMBL/GenBank/DDBJ databases">
        <title>Sphaerisporangium craniellae sp. nov., isolated from a marine sponge in the South China Sea.</title>
        <authorList>
            <person name="Li L."/>
        </authorList>
    </citation>
    <scope>NUCLEOTIDE SEQUENCE [LARGE SCALE GENOMIC DNA]</scope>
    <source>
        <strain evidence="1 2">CCTCC AA 208026</strain>
    </source>
</reference>
<comment type="caution">
    <text evidence="1">The sequence shown here is derived from an EMBL/GenBank/DDBJ whole genome shotgun (WGS) entry which is preliminary data.</text>
</comment>
<gene>
    <name evidence="1" type="ORF">DQ384_20970</name>
</gene>
<keyword evidence="2" id="KW-1185">Reference proteome</keyword>
<accession>A0A367FGL1</accession>
<dbReference type="EMBL" id="QOIL01000011">
    <property type="protein sequence ID" value="RCG29506.1"/>
    <property type="molecule type" value="Genomic_DNA"/>
</dbReference>
<dbReference type="Proteomes" id="UP000253094">
    <property type="component" value="Unassembled WGS sequence"/>
</dbReference>
<evidence type="ECO:0000313" key="2">
    <source>
        <dbReference type="Proteomes" id="UP000253094"/>
    </source>
</evidence>
<dbReference type="RefSeq" id="WP_114030546.1">
    <property type="nucleotide sequence ID" value="NZ_QOIL01000011.1"/>
</dbReference>
<dbReference type="AlphaFoldDB" id="A0A367FGL1"/>
<protein>
    <submittedName>
        <fullName evidence="1">Uncharacterized protein</fullName>
    </submittedName>
</protein>
<proteinExistence type="predicted"/>
<evidence type="ECO:0000313" key="1">
    <source>
        <dbReference type="EMBL" id="RCG29506.1"/>
    </source>
</evidence>
<sequence>MTARRARETMRRSAEFERAWQRAIRAMRAQGLGRADLTNAALALGLPSPTDEEWAQIDEHL</sequence>
<organism evidence="1 2">
    <name type="scientific">Sphaerisporangium album</name>
    <dbReference type="NCBI Taxonomy" id="509200"/>
    <lineage>
        <taxon>Bacteria</taxon>
        <taxon>Bacillati</taxon>
        <taxon>Actinomycetota</taxon>
        <taxon>Actinomycetes</taxon>
        <taxon>Streptosporangiales</taxon>
        <taxon>Streptosporangiaceae</taxon>
        <taxon>Sphaerisporangium</taxon>
    </lineage>
</organism>
<name>A0A367FGL1_9ACTN</name>